<dbReference type="EMBL" id="MT144953">
    <property type="protein sequence ID" value="QJI01816.1"/>
    <property type="molecule type" value="Genomic_DNA"/>
</dbReference>
<organism evidence="1">
    <name type="scientific">viral metagenome</name>
    <dbReference type="NCBI Taxonomy" id="1070528"/>
    <lineage>
        <taxon>unclassified sequences</taxon>
        <taxon>metagenomes</taxon>
        <taxon>organismal metagenomes</taxon>
    </lineage>
</organism>
<name>A0A6M3XZX4_9ZZZZ</name>
<accession>A0A6M3XZX4</accession>
<sequence length="140" mass="16112">MSEQEAGFVITKVEGDGESPMATRKQMVDALKSMPGNKVVMGAVGQDIQAEEPVSTKEELTDEEKKQKKELQQFLLKYVEPPQMGSKFKPEQEKLVLRRKIERQTLGELRRFWGKKVLPADPVDEEIIEEINRKWRDISP</sequence>
<proteinExistence type="predicted"/>
<gene>
    <name evidence="1" type="ORF">TM448B02799_0003</name>
</gene>
<evidence type="ECO:0000313" key="1">
    <source>
        <dbReference type="EMBL" id="QJI01816.1"/>
    </source>
</evidence>
<reference evidence="1" key="1">
    <citation type="submission" date="2020-03" db="EMBL/GenBank/DDBJ databases">
        <title>The deep terrestrial virosphere.</title>
        <authorList>
            <person name="Holmfeldt K."/>
            <person name="Nilsson E."/>
            <person name="Simone D."/>
            <person name="Lopez-Fernandez M."/>
            <person name="Wu X."/>
            <person name="de Brujin I."/>
            <person name="Lundin D."/>
            <person name="Andersson A."/>
            <person name="Bertilsson S."/>
            <person name="Dopson M."/>
        </authorList>
    </citation>
    <scope>NUCLEOTIDE SEQUENCE</scope>
    <source>
        <strain evidence="1">TM448B02799</strain>
    </source>
</reference>
<protein>
    <submittedName>
        <fullName evidence="1">Uncharacterized protein</fullName>
    </submittedName>
</protein>
<dbReference type="AlphaFoldDB" id="A0A6M3XZX4"/>